<comment type="caution">
    <text evidence="8">The sequence shown here is derived from an EMBL/GenBank/DDBJ whole genome shotgun (WGS) entry which is preliminary data.</text>
</comment>
<feature type="region of interest" description="Disordered" evidence="6">
    <location>
        <begin position="1"/>
        <end position="28"/>
    </location>
</feature>
<proteinExistence type="predicted"/>
<evidence type="ECO:0000256" key="2">
    <source>
        <dbReference type="ARBA" id="ARBA00022737"/>
    </source>
</evidence>
<dbReference type="GO" id="GO:0005634">
    <property type="term" value="C:nucleus"/>
    <property type="evidence" value="ECO:0007669"/>
    <property type="project" value="UniProtKB-SubCell"/>
</dbReference>
<sequence length="997" mass="109031">MATMAVSGATAAATPTPAAAATETQKKNRIQVSNTKKPLFFYVNLAKRYIQQHNEVELSALGMAITTVVTIAEILKNNGLATEKKVLTSTVGMKDENKGRLVQKAKIEIVLGKSEKFDSLMTAATAVPEAAVATTAVVAATATATATAAPAAAEEKKEEESKEEHTKREGFEFSVNKSLHSSSNATPSSTRPSSQCLGYSREMVRITPFSRSSCSSPRFFCSLICKKHMADVDQSYVHVDDHEVDENEQIYENVQVQDTTLEQDNTQEPENLHELQNEHIPATLESDEPKQVHNEDPLAVVGEKKWPGWPGESVFRMLVPAQKVGSIIGRKGEFIKKIVEETRARIKILDGPPGTAERAVMVSAKEEPDSAFPPAVDGLLRVHNRIVDGLEGDNAHAPNMGGKVSTRLLVAASQAGSLIGKQGGTVKSIQEESNCIVRVLGTEDLPVFALQDDRVVEVLGDPTSVHKAVELIASHLRKFLVDRSIIPVFEMNMQMTNPQMEHMPPPQHQPWGPPQGIPPNAGGGPGFGPNPQYMPPPRQFDSYYPPADMPSVMDKQPHHGISAYGREAPMGVHAASNAQSVPSIVTQTTQQMQIPLSFADAVIGTAGASISYIRRASGATVTIQETRGVPGEMTVEMSGTASQVQAAQQLIQNFMAGAGASAQAQAGGSTDQGYNSYAGHGSVYASPPANQAHASHAGGGYGSVYGTNYGEFRKLPPSIFPVCTITDASPRPIRYEFIIHAVGFGYDANSRDFKVVRIVDIVGLRRGYPVRKAEIYDLSKDRWREIEPPVRYSDVSSMASFDMFHEGTYYWWSSEEDEEFIQSFNMSDEVFREIPLPESLNMDKVGEIPLQESLNMDEEEENMDEEEEEEWPEGPEGPKKMWSMGILNGSIVVLDYLWGGIDEKSFNVWEMKKEESGVWWSKLFTIGPIGGIENPLLFPNSVKELVQTSKAHGLFIGGPWALMGIPAQFSNRIGPDIKWPMGFDWRPMGFDLEAHGL</sequence>
<protein>
    <submittedName>
        <fullName evidence="8">Flowering locus K-likey domain protein</fullName>
    </submittedName>
</protein>
<evidence type="ECO:0000313" key="8">
    <source>
        <dbReference type="EMBL" id="KAG6599323.1"/>
    </source>
</evidence>
<evidence type="ECO:0000256" key="3">
    <source>
        <dbReference type="ARBA" id="ARBA00022884"/>
    </source>
</evidence>
<reference evidence="8 9" key="1">
    <citation type="journal article" date="2021" name="Hortic Res">
        <title>The domestication of Cucurbita argyrosperma as revealed by the genome of its wild relative.</title>
        <authorList>
            <person name="Barrera-Redondo J."/>
            <person name="Sanchez-de la Vega G."/>
            <person name="Aguirre-Liguori J.A."/>
            <person name="Castellanos-Morales G."/>
            <person name="Gutierrez-Guerrero Y.T."/>
            <person name="Aguirre-Dugua X."/>
            <person name="Aguirre-Planter E."/>
            <person name="Tenaillon M.I."/>
            <person name="Lira-Saade R."/>
            <person name="Eguiarte L.E."/>
        </authorList>
    </citation>
    <scope>NUCLEOTIDE SEQUENCE [LARGE SCALE GENOMIC DNA]</scope>
    <source>
        <strain evidence="8">JBR-2021</strain>
    </source>
</reference>
<feature type="region of interest" description="Disordered" evidence="6">
    <location>
        <begin position="501"/>
        <end position="542"/>
    </location>
</feature>
<dbReference type="PANTHER" id="PTHR10288">
    <property type="entry name" value="KH DOMAIN CONTAINING RNA BINDING PROTEIN"/>
    <property type="match status" value="1"/>
</dbReference>
<dbReference type="EMBL" id="JAGKQH010000005">
    <property type="protein sequence ID" value="KAG6599323.1"/>
    <property type="molecule type" value="Genomic_DNA"/>
</dbReference>
<dbReference type="Pfam" id="PF01918">
    <property type="entry name" value="Alba"/>
    <property type="match status" value="1"/>
</dbReference>
<evidence type="ECO:0000256" key="6">
    <source>
        <dbReference type="SAM" id="MobiDB-lite"/>
    </source>
</evidence>
<dbReference type="InterPro" id="IPR002775">
    <property type="entry name" value="DNA/RNA-bd_Alba-like"/>
</dbReference>
<gene>
    <name evidence="8" type="primary">FLK</name>
    <name evidence="8" type="ORF">SDJN03_09101</name>
</gene>
<evidence type="ECO:0000256" key="5">
    <source>
        <dbReference type="PROSITE-ProRule" id="PRU00117"/>
    </source>
</evidence>
<dbReference type="AlphaFoldDB" id="A0AAV6NLQ9"/>
<feature type="region of interest" description="Disordered" evidence="6">
    <location>
        <begin position="856"/>
        <end position="878"/>
    </location>
</feature>
<dbReference type="InterPro" id="IPR004088">
    <property type="entry name" value="KH_dom_type_1"/>
</dbReference>
<dbReference type="FunFam" id="3.30.310.210:FF:000002">
    <property type="entry name" value="KH domain-containing protein"/>
    <property type="match status" value="1"/>
</dbReference>
<name>A0AAV6NLQ9_9ROSI</name>
<feature type="compositionally biased region" description="Acidic residues" evidence="6">
    <location>
        <begin position="856"/>
        <end position="873"/>
    </location>
</feature>
<keyword evidence="3 5" id="KW-0694">RNA-binding</keyword>
<feature type="domain" description="K Homology" evidence="7">
    <location>
        <begin position="586"/>
        <end position="656"/>
    </location>
</feature>
<feature type="region of interest" description="Disordered" evidence="6">
    <location>
        <begin position="147"/>
        <end position="196"/>
    </location>
</feature>
<keyword evidence="9" id="KW-1185">Reference proteome</keyword>
<dbReference type="InterPro" id="IPR006527">
    <property type="entry name" value="F-box-assoc_dom_typ1"/>
</dbReference>
<feature type="compositionally biased region" description="Low complexity" evidence="6">
    <location>
        <begin position="9"/>
        <end position="22"/>
    </location>
</feature>
<feature type="domain" description="K Homology" evidence="7">
    <location>
        <begin position="402"/>
        <end position="477"/>
    </location>
</feature>
<feature type="compositionally biased region" description="Pro residues" evidence="6">
    <location>
        <begin position="503"/>
        <end position="517"/>
    </location>
</feature>
<dbReference type="CDD" id="cd22459">
    <property type="entry name" value="KH-I_PEPPER_rpt1_like"/>
    <property type="match status" value="1"/>
</dbReference>
<dbReference type="GO" id="GO:0003723">
    <property type="term" value="F:RNA binding"/>
    <property type="evidence" value="ECO:0007669"/>
    <property type="project" value="UniProtKB-UniRule"/>
</dbReference>
<dbReference type="CDD" id="cd22460">
    <property type="entry name" value="KH-I_PEPPER_rpt2_like"/>
    <property type="match status" value="1"/>
</dbReference>
<dbReference type="SMART" id="SM00322">
    <property type="entry name" value="KH"/>
    <property type="match status" value="3"/>
</dbReference>
<comment type="subcellular location">
    <subcellularLocation>
        <location evidence="1">Nucleus</location>
    </subcellularLocation>
</comment>
<feature type="non-terminal residue" evidence="8">
    <location>
        <position position="1"/>
    </location>
</feature>
<accession>A0AAV6NLQ9</accession>
<dbReference type="InterPro" id="IPR017451">
    <property type="entry name" value="F-box-assoc_interact_dom"/>
</dbReference>
<dbReference type="Pfam" id="PF00013">
    <property type="entry name" value="KH_1"/>
    <property type="match status" value="3"/>
</dbReference>
<feature type="compositionally biased region" description="Polar residues" evidence="6">
    <location>
        <begin position="175"/>
        <end position="196"/>
    </location>
</feature>
<evidence type="ECO:0000313" key="9">
    <source>
        <dbReference type="Proteomes" id="UP000685013"/>
    </source>
</evidence>
<dbReference type="FunFam" id="3.30.110.20:FF:000005">
    <property type="entry name" value="Uncharacterized protein At2g34160"/>
    <property type="match status" value="1"/>
</dbReference>
<keyword evidence="2" id="KW-0677">Repeat</keyword>
<dbReference type="NCBIfam" id="TIGR01640">
    <property type="entry name" value="F_box_assoc_1"/>
    <property type="match status" value="1"/>
</dbReference>
<dbReference type="Proteomes" id="UP000685013">
    <property type="component" value="Chromosome 5"/>
</dbReference>
<evidence type="ECO:0000256" key="4">
    <source>
        <dbReference type="ARBA" id="ARBA00023242"/>
    </source>
</evidence>
<dbReference type="GO" id="GO:0009911">
    <property type="term" value="P:positive regulation of flower development"/>
    <property type="evidence" value="ECO:0007669"/>
    <property type="project" value="UniProtKB-ARBA"/>
</dbReference>
<dbReference type="CDD" id="cd22461">
    <property type="entry name" value="KH-I_PEPPER_like_rpt3"/>
    <property type="match status" value="1"/>
</dbReference>
<evidence type="ECO:0000259" key="7">
    <source>
        <dbReference type="SMART" id="SM00322"/>
    </source>
</evidence>
<feature type="domain" description="K Homology" evidence="7">
    <location>
        <begin position="311"/>
        <end position="391"/>
    </location>
</feature>
<dbReference type="Pfam" id="PF07734">
    <property type="entry name" value="FBA_1"/>
    <property type="match status" value="1"/>
</dbReference>
<dbReference type="InterPro" id="IPR004087">
    <property type="entry name" value="KH_dom"/>
</dbReference>
<feature type="compositionally biased region" description="Basic and acidic residues" evidence="6">
    <location>
        <begin position="153"/>
        <end position="171"/>
    </location>
</feature>
<organism evidence="8 9">
    <name type="scientific">Cucurbita argyrosperma subsp. sororia</name>
    <dbReference type="NCBI Taxonomy" id="37648"/>
    <lineage>
        <taxon>Eukaryota</taxon>
        <taxon>Viridiplantae</taxon>
        <taxon>Streptophyta</taxon>
        <taxon>Embryophyta</taxon>
        <taxon>Tracheophyta</taxon>
        <taxon>Spermatophyta</taxon>
        <taxon>Magnoliopsida</taxon>
        <taxon>eudicotyledons</taxon>
        <taxon>Gunneridae</taxon>
        <taxon>Pentapetalae</taxon>
        <taxon>rosids</taxon>
        <taxon>fabids</taxon>
        <taxon>Cucurbitales</taxon>
        <taxon>Cucurbitaceae</taxon>
        <taxon>Cucurbiteae</taxon>
        <taxon>Cucurbita</taxon>
    </lineage>
</organism>
<keyword evidence="4" id="KW-0539">Nucleus</keyword>
<dbReference type="PROSITE" id="PS50084">
    <property type="entry name" value="KH_TYPE_1"/>
    <property type="match status" value="3"/>
</dbReference>
<evidence type="ECO:0000256" key="1">
    <source>
        <dbReference type="ARBA" id="ARBA00004123"/>
    </source>
</evidence>